<evidence type="ECO:0000256" key="1">
    <source>
        <dbReference type="SAM" id="MobiDB-lite"/>
    </source>
</evidence>
<dbReference type="Gene3D" id="1.10.10.10">
    <property type="entry name" value="Winged helix-like DNA-binding domain superfamily/Winged helix DNA-binding domain"/>
    <property type="match status" value="1"/>
</dbReference>
<dbReference type="EMBL" id="QKWJ01000059">
    <property type="protein sequence ID" value="RDK06582.1"/>
    <property type="molecule type" value="Genomic_DNA"/>
</dbReference>
<name>A0A370NLX1_9BURK</name>
<feature type="domain" description="HTH marR-type" evidence="2">
    <location>
        <begin position="35"/>
        <end position="168"/>
    </location>
</feature>
<dbReference type="GO" id="GO:0006950">
    <property type="term" value="P:response to stress"/>
    <property type="evidence" value="ECO:0007669"/>
    <property type="project" value="TreeGrafter"/>
</dbReference>
<dbReference type="AlphaFoldDB" id="A0A370NLX1"/>
<accession>A0A370NLX1</accession>
<dbReference type="InterPro" id="IPR000835">
    <property type="entry name" value="HTH_MarR-typ"/>
</dbReference>
<dbReference type="Proteomes" id="UP000255165">
    <property type="component" value="Unassembled WGS sequence"/>
</dbReference>
<reference evidence="4" key="1">
    <citation type="submission" date="2018-06" db="EMBL/GenBank/DDBJ databases">
        <authorList>
            <person name="Feng T."/>
            <person name="Jeon C.O."/>
        </authorList>
    </citation>
    <scope>NUCLEOTIDE SEQUENCE [LARGE SCALE GENOMIC DNA]</scope>
    <source>
        <strain evidence="4">S23</strain>
    </source>
</reference>
<organism evidence="3 4">
    <name type="scientific">Cupriavidus lacunae</name>
    <dbReference type="NCBI Taxonomy" id="2666307"/>
    <lineage>
        <taxon>Bacteria</taxon>
        <taxon>Pseudomonadati</taxon>
        <taxon>Pseudomonadota</taxon>
        <taxon>Betaproteobacteria</taxon>
        <taxon>Burkholderiales</taxon>
        <taxon>Burkholderiaceae</taxon>
        <taxon>Cupriavidus</taxon>
    </lineage>
</organism>
<dbReference type="InterPro" id="IPR036390">
    <property type="entry name" value="WH_DNA-bd_sf"/>
</dbReference>
<gene>
    <name evidence="3" type="ORF">DN412_30545</name>
</gene>
<dbReference type="PANTHER" id="PTHR33164:SF43">
    <property type="entry name" value="HTH-TYPE TRANSCRIPTIONAL REPRESSOR YETL"/>
    <property type="match status" value="1"/>
</dbReference>
<evidence type="ECO:0000259" key="2">
    <source>
        <dbReference type="PROSITE" id="PS50995"/>
    </source>
</evidence>
<feature type="region of interest" description="Disordered" evidence="1">
    <location>
        <begin position="1"/>
        <end position="26"/>
    </location>
</feature>
<evidence type="ECO:0000313" key="3">
    <source>
        <dbReference type="EMBL" id="RDK06582.1"/>
    </source>
</evidence>
<protein>
    <recommendedName>
        <fullName evidence="2">HTH marR-type domain-containing protein</fullName>
    </recommendedName>
</protein>
<proteinExistence type="predicted"/>
<dbReference type="PROSITE" id="PS50995">
    <property type="entry name" value="HTH_MARR_2"/>
    <property type="match status" value="1"/>
</dbReference>
<dbReference type="InterPro" id="IPR036388">
    <property type="entry name" value="WH-like_DNA-bd_sf"/>
</dbReference>
<keyword evidence="4" id="KW-1185">Reference proteome</keyword>
<sequence>MNKPISKTTTVSTAIRAMGDEDAKRDRARPSVLMPDMVGFRLLKLSNLISRPFFSDFARQHELSLNEWRAIVVLAGQPGSAAQDIAAATGLHPMNVSRAVINLRKAGLVEEARDPENHRRVLLWLTRTGKHKFDEISPRAEGDARRLINALTEEEVAVFSTLVDKLIARAEEMAAQEQ</sequence>
<feature type="compositionally biased region" description="Polar residues" evidence="1">
    <location>
        <begin position="1"/>
        <end position="13"/>
    </location>
</feature>
<evidence type="ECO:0000313" key="4">
    <source>
        <dbReference type="Proteomes" id="UP000255165"/>
    </source>
</evidence>
<dbReference type="InterPro" id="IPR039422">
    <property type="entry name" value="MarR/SlyA-like"/>
</dbReference>
<dbReference type="GO" id="GO:0003700">
    <property type="term" value="F:DNA-binding transcription factor activity"/>
    <property type="evidence" value="ECO:0007669"/>
    <property type="project" value="InterPro"/>
</dbReference>
<dbReference type="PANTHER" id="PTHR33164">
    <property type="entry name" value="TRANSCRIPTIONAL REGULATOR, MARR FAMILY"/>
    <property type="match status" value="1"/>
</dbReference>
<dbReference type="SMART" id="SM00347">
    <property type="entry name" value="HTH_MARR"/>
    <property type="match status" value="1"/>
</dbReference>
<dbReference type="RefSeq" id="WP_115214988.1">
    <property type="nucleotide sequence ID" value="NZ_QKWJ01000059.1"/>
</dbReference>
<comment type="caution">
    <text evidence="3">The sequence shown here is derived from an EMBL/GenBank/DDBJ whole genome shotgun (WGS) entry which is preliminary data.</text>
</comment>
<dbReference type="Pfam" id="PF12802">
    <property type="entry name" value="MarR_2"/>
    <property type="match status" value="1"/>
</dbReference>
<dbReference type="SUPFAM" id="SSF46785">
    <property type="entry name" value="Winged helix' DNA-binding domain"/>
    <property type="match status" value="1"/>
</dbReference>